<accession>A0A558AFH1</accession>
<gene>
    <name evidence="2" type="ORF">FNH06_11515</name>
</gene>
<dbReference type="EMBL" id="VJZA01000014">
    <property type="protein sequence ID" value="TVT22966.1"/>
    <property type="molecule type" value="Genomic_DNA"/>
</dbReference>
<dbReference type="RefSeq" id="WP_144637472.1">
    <property type="nucleotide sequence ID" value="NZ_BNAX01000001.1"/>
</dbReference>
<evidence type="ECO:0000259" key="1">
    <source>
        <dbReference type="Pfam" id="PF03807"/>
    </source>
</evidence>
<protein>
    <recommendedName>
        <fullName evidence="1">Pyrroline-5-carboxylate reductase catalytic N-terminal domain-containing protein</fullName>
    </recommendedName>
</protein>
<feature type="domain" description="Pyrroline-5-carboxylate reductase catalytic N-terminal" evidence="1">
    <location>
        <begin position="5"/>
        <end position="57"/>
    </location>
</feature>
<name>A0A558AFH1_9PSEU</name>
<dbReference type="Proteomes" id="UP000318578">
    <property type="component" value="Unassembled WGS sequence"/>
</dbReference>
<organism evidence="2 3">
    <name type="scientific">Amycolatopsis acidiphila</name>
    <dbReference type="NCBI Taxonomy" id="715473"/>
    <lineage>
        <taxon>Bacteria</taxon>
        <taxon>Bacillati</taxon>
        <taxon>Actinomycetota</taxon>
        <taxon>Actinomycetes</taxon>
        <taxon>Pseudonocardiales</taxon>
        <taxon>Pseudonocardiaceae</taxon>
        <taxon>Amycolatopsis</taxon>
    </lineage>
</organism>
<evidence type="ECO:0000313" key="3">
    <source>
        <dbReference type="Proteomes" id="UP000318578"/>
    </source>
</evidence>
<reference evidence="2 3" key="1">
    <citation type="submission" date="2019-07" db="EMBL/GenBank/DDBJ databases">
        <title>New species of Amycolatopsis and Streptomyces.</title>
        <authorList>
            <person name="Duangmal K."/>
            <person name="Teo W.F.A."/>
            <person name="Lipun K."/>
        </authorList>
    </citation>
    <scope>NUCLEOTIDE SEQUENCE [LARGE SCALE GENOMIC DNA]</scope>
    <source>
        <strain evidence="2 3">JCM 30562</strain>
    </source>
</reference>
<comment type="caution">
    <text evidence="2">The sequence shown here is derived from an EMBL/GenBank/DDBJ whole genome shotgun (WGS) entry which is preliminary data.</text>
</comment>
<dbReference type="AlphaFoldDB" id="A0A558AFH1"/>
<keyword evidence="3" id="KW-1185">Reference proteome</keyword>
<dbReference type="Pfam" id="PF03807">
    <property type="entry name" value="F420_oxidored"/>
    <property type="match status" value="1"/>
</dbReference>
<dbReference type="InterPro" id="IPR028939">
    <property type="entry name" value="P5C_Rdtase_cat_N"/>
</dbReference>
<dbReference type="SUPFAM" id="SSF51735">
    <property type="entry name" value="NAD(P)-binding Rossmann-fold domains"/>
    <property type="match status" value="1"/>
</dbReference>
<sequence>MKRTLAIIGGGNMGEALLAGLLAGERPGLTPGEVVVVEQTPARAAHLTEKYGVAVTGLAPRCGRPRRC</sequence>
<proteinExistence type="predicted"/>
<dbReference type="InterPro" id="IPR036291">
    <property type="entry name" value="NAD(P)-bd_dom_sf"/>
</dbReference>
<dbReference type="Gene3D" id="3.40.50.720">
    <property type="entry name" value="NAD(P)-binding Rossmann-like Domain"/>
    <property type="match status" value="1"/>
</dbReference>
<evidence type="ECO:0000313" key="2">
    <source>
        <dbReference type="EMBL" id="TVT22966.1"/>
    </source>
</evidence>